<evidence type="ECO:0000256" key="2">
    <source>
        <dbReference type="SAM" id="SignalP"/>
    </source>
</evidence>
<dbReference type="Gene3D" id="1.25.40.390">
    <property type="match status" value="2"/>
</dbReference>
<organism evidence="3 4">
    <name type="scientific">Rubrivirga litoralis</name>
    <dbReference type="NCBI Taxonomy" id="3075598"/>
    <lineage>
        <taxon>Bacteria</taxon>
        <taxon>Pseudomonadati</taxon>
        <taxon>Rhodothermota</taxon>
        <taxon>Rhodothermia</taxon>
        <taxon>Rhodothermales</taxon>
        <taxon>Rubricoccaceae</taxon>
        <taxon>Rubrivirga</taxon>
    </lineage>
</organism>
<feature type="region of interest" description="Disordered" evidence="1">
    <location>
        <begin position="404"/>
        <end position="442"/>
    </location>
</feature>
<keyword evidence="2" id="KW-0732">Signal</keyword>
<accession>A0ABU3BQS9</accession>
<dbReference type="SUPFAM" id="SSF48452">
    <property type="entry name" value="TPR-like"/>
    <property type="match status" value="1"/>
</dbReference>
<feature type="chain" id="PRO_5046432662" evidence="2">
    <location>
        <begin position="20"/>
        <end position="442"/>
    </location>
</feature>
<dbReference type="InterPro" id="IPR011990">
    <property type="entry name" value="TPR-like_helical_dom_sf"/>
</dbReference>
<dbReference type="RefSeq" id="WP_311662970.1">
    <property type="nucleotide sequence ID" value="NZ_JAVRHT010000014.1"/>
</dbReference>
<comment type="caution">
    <text evidence="3">The sequence shown here is derived from an EMBL/GenBank/DDBJ whole genome shotgun (WGS) entry which is preliminary data.</text>
</comment>
<evidence type="ECO:0000313" key="4">
    <source>
        <dbReference type="Proteomes" id="UP001267426"/>
    </source>
</evidence>
<keyword evidence="4" id="KW-1185">Reference proteome</keyword>
<reference evidence="3 4" key="1">
    <citation type="submission" date="2023-09" db="EMBL/GenBank/DDBJ databases">
        <authorList>
            <person name="Rey-Velasco X."/>
        </authorList>
    </citation>
    <scope>NUCLEOTIDE SEQUENCE [LARGE SCALE GENOMIC DNA]</scope>
    <source>
        <strain evidence="3 4">F394</strain>
    </source>
</reference>
<dbReference type="Proteomes" id="UP001267426">
    <property type="component" value="Unassembled WGS sequence"/>
</dbReference>
<sequence>MTTTTRRAGRCLALALALAAPLAGCDLNIDDPNATTEEDAFSTRAGLLSAAAGLQRQYNAGAYDNLVLTTGITSRELAADNTFANLLELDAGGAGLDPSNANVTGYFREMYQTTSLADALIAGAQATETVEPALQSGLVALAQFYKAAALGALAVGFTDVVIDTRTDGPATYVPRQAALEEAVSLLASAEDLLIATPPNAAFRDVVPRGFDLLNTIRAYRARFALLAGDLDGALAAAGRVDPAATSVFTYTTDVTNPLFAAISPSLGQPSFAVRDDLGLESVEDDDGRIAYFTDSNDDTSVNDYPIETAAGFIGTSLITPLPAYVPDEMLLIRAEVLARQGDAGGAVAAINAVRTDTEDPFGLAANLDAYDGPTDLQSLLDEIYYNRATELFLQGLRLEDARRLNQGEPDPSDPFQRTRNFYPFPQQERLANPGTTPPDPAI</sequence>
<protein>
    <submittedName>
        <fullName evidence="3">RagB/SusD family nutrient uptake outer membrane protein</fullName>
    </submittedName>
</protein>
<name>A0ABU3BQS9_9BACT</name>
<evidence type="ECO:0000313" key="3">
    <source>
        <dbReference type="EMBL" id="MDT0631629.1"/>
    </source>
</evidence>
<evidence type="ECO:0000256" key="1">
    <source>
        <dbReference type="SAM" id="MobiDB-lite"/>
    </source>
</evidence>
<proteinExistence type="predicted"/>
<dbReference type="EMBL" id="JAVRHT010000014">
    <property type="protein sequence ID" value="MDT0631629.1"/>
    <property type="molecule type" value="Genomic_DNA"/>
</dbReference>
<gene>
    <name evidence="3" type="ORF">RM540_07685</name>
</gene>
<feature type="signal peptide" evidence="2">
    <location>
        <begin position="1"/>
        <end position="19"/>
    </location>
</feature>